<accession>A0ABV1EPF4</accession>
<dbReference type="RefSeq" id="WP_349140117.1">
    <property type="nucleotide sequence ID" value="NZ_JBBMFT010000004.1"/>
</dbReference>
<dbReference type="Proteomes" id="UP001440599">
    <property type="component" value="Unassembled WGS sequence"/>
</dbReference>
<evidence type="ECO:0000259" key="1">
    <source>
        <dbReference type="SMART" id="SM01043"/>
    </source>
</evidence>
<dbReference type="Gene3D" id="1.10.10.10">
    <property type="entry name" value="Winged helix-like DNA-binding domain superfamily/Winged helix DNA-binding domain"/>
    <property type="match status" value="1"/>
</dbReference>
<dbReference type="Pfam" id="PF03704">
    <property type="entry name" value="BTAD"/>
    <property type="match status" value="1"/>
</dbReference>
<dbReference type="InterPro" id="IPR029787">
    <property type="entry name" value="Nucleotide_cyclase"/>
</dbReference>
<evidence type="ECO:0000313" key="3">
    <source>
        <dbReference type="Proteomes" id="UP001440599"/>
    </source>
</evidence>
<reference evidence="2 3" key="1">
    <citation type="submission" date="2024-03" db="EMBL/GenBank/DDBJ databases">
        <title>Human intestinal bacterial collection.</title>
        <authorList>
            <person name="Pauvert C."/>
            <person name="Hitch T.C.A."/>
            <person name="Clavel T."/>
        </authorList>
    </citation>
    <scope>NUCLEOTIDE SEQUENCE [LARGE SCALE GENOMIC DNA]</scope>
    <source>
        <strain evidence="2 3">CLA-AP-H34</strain>
    </source>
</reference>
<dbReference type="EMBL" id="JBBMFT010000004">
    <property type="protein sequence ID" value="MEQ2456468.1"/>
    <property type="molecule type" value="Genomic_DNA"/>
</dbReference>
<dbReference type="InterPro" id="IPR011990">
    <property type="entry name" value="TPR-like_helical_dom_sf"/>
</dbReference>
<sequence>MARTAPAAAVKHIQVSTLGGFRLQIDGQVLTDEINRSLKLWNVLCYLIVHRDRTVPQSELIELFWTEENSSNPNNALKTLLYRVRSLLLPLFPEGPDPILSQRGSYSWNPAIACTLDTDRFETLCRQAEEPGRTADERMALYQEACALYQGDFLPKLSTQMWIIPLSARYHSLFLAAVKTYATLLDEAHAYEEMVELCTRASQLDPLDEGLHILIVRALLHQGKDASALSHYEKATDLLYRSLGVRPSEELQELYREIMDTEEGLETNLEVIQSHLKETAARPGAFVCEYGFFREAYRLEARRAARSGACIHVALITVALPDGSAPPLGILNTTMDQLLEILAGNLRRGDVVSRYSAAQYVVMLPAANFEDSTMVMDRIVTAFYRQHRRNYLKLSYKIRELEIN</sequence>
<dbReference type="Gene3D" id="1.25.40.10">
    <property type="entry name" value="Tetratricopeptide repeat domain"/>
    <property type="match status" value="1"/>
</dbReference>
<organism evidence="2 3">
    <name type="scientific">Flavonifractor hominis</name>
    <dbReference type="NCBI Taxonomy" id="3133178"/>
    <lineage>
        <taxon>Bacteria</taxon>
        <taxon>Bacillati</taxon>
        <taxon>Bacillota</taxon>
        <taxon>Clostridia</taxon>
        <taxon>Eubacteriales</taxon>
        <taxon>Oscillospiraceae</taxon>
        <taxon>Flavonifractor</taxon>
    </lineage>
</organism>
<dbReference type="InterPro" id="IPR016032">
    <property type="entry name" value="Sig_transdc_resp-reg_C-effctor"/>
</dbReference>
<dbReference type="SUPFAM" id="SSF46894">
    <property type="entry name" value="C-terminal effector domain of the bipartite response regulators"/>
    <property type="match status" value="1"/>
</dbReference>
<keyword evidence="3" id="KW-1185">Reference proteome</keyword>
<gene>
    <name evidence="2" type="ORF">WMO45_08040</name>
</gene>
<dbReference type="SMART" id="SM01043">
    <property type="entry name" value="BTAD"/>
    <property type="match status" value="1"/>
</dbReference>
<evidence type="ECO:0000313" key="2">
    <source>
        <dbReference type="EMBL" id="MEQ2456468.1"/>
    </source>
</evidence>
<proteinExistence type="predicted"/>
<feature type="domain" description="Bacterial transcriptional activator" evidence="1">
    <location>
        <begin position="116"/>
        <end position="259"/>
    </location>
</feature>
<dbReference type="SUPFAM" id="SSF48452">
    <property type="entry name" value="TPR-like"/>
    <property type="match status" value="1"/>
</dbReference>
<dbReference type="PANTHER" id="PTHR35807">
    <property type="entry name" value="TRANSCRIPTIONAL REGULATOR REDD-RELATED"/>
    <property type="match status" value="1"/>
</dbReference>
<dbReference type="InterPro" id="IPR051677">
    <property type="entry name" value="AfsR-DnrI-RedD_regulator"/>
</dbReference>
<dbReference type="SUPFAM" id="SSF55073">
    <property type="entry name" value="Nucleotide cyclase"/>
    <property type="match status" value="1"/>
</dbReference>
<dbReference type="InterPro" id="IPR036388">
    <property type="entry name" value="WH-like_DNA-bd_sf"/>
</dbReference>
<protein>
    <submittedName>
        <fullName evidence="2">BTAD domain-containing putative transcriptional regulator</fullName>
    </submittedName>
</protein>
<dbReference type="InterPro" id="IPR005158">
    <property type="entry name" value="BTAD"/>
</dbReference>
<comment type="caution">
    <text evidence="2">The sequence shown here is derived from an EMBL/GenBank/DDBJ whole genome shotgun (WGS) entry which is preliminary data.</text>
</comment>
<name>A0ABV1EPF4_9FIRM</name>